<accession>A0A939EAK7</accession>
<dbReference type="SUPFAM" id="SSF141371">
    <property type="entry name" value="PilZ domain-like"/>
    <property type="match status" value="1"/>
</dbReference>
<evidence type="ECO:0000259" key="2">
    <source>
        <dbReference type="Pfam" id="PF07238"/>
    </source>
</evidence>
<feature type="region of interest" description="Disordered" evidence="1">
    <location>
        <begin position="114"/>
        <end position="164"/>
    </location>
</feature>
<proteinExistence type="predicted"/>
<feature type="region of interest" description="Disordered" evidence="1">
    <location>
        <begin position="1"/>
        <end position="23"/>
    </location>
</feature>
<dbReference type="Proteomes" id="UP000664096">
    <property type="component" value="Unassembled WGS sequence"/>
</dbReference>
<gene>
    <name evidence="3" type="ORF">JF539_04750</name>
</gene>
<evidence type="ECO:0000313" key="4">
    <source>
        <dbReference type="Proteomes" id="UP000664096"/>
    </source>
</evidence>
<dbReference type="AlphaFoldDB" id="A0A939EAK7"/>
<organism evidence="3 4">
    <name type="scientific">Roseibium aggregatum</name>
    <dbReference type="NCBI Taxonomy" id="187304"/>
    <lineage>
        <taxon>Bacteria</taxon>
        <taxon>Pseudomonadati</taxon>
        <taxon>Pseudomonadota</taxon>
        <taxon>Alphaproteobacteria</taxon>
        <taxon>Hyphomicrobiales</taxon>
        <taxon>Stappiaceae</taxon>
        <taxon>Roseibium</taxon>
    </lineage>
</organism>
<feature type="domain" description="PilZ" evidence="2">
    <location>
        <begin position="25"/>
        <end position="96"/>
    </location>
</feature>
<dbReference type="RefSeq" id="WP_207139184.1">
    <property type="nucleotide sequence ID" value="NZ_JAEKJZ010000001.1"/>
</dbReference>
<reference evidence="3" key="1">
    <citation type="submission" date="2020-12" db="EMBL/GenBank/DDBJ databases">
        <title>Oil enriched cultivation method for isolating marine PHA-producing bacteria.</title>
        <authorList>
            <person name="Zheng W."/>
            <person name="Yu S."/>
            <person name="Huang Y."/>
        </authorList>
    </citation>
    <scope>NUCLEOTIDE SEQUENCE</scope>
    <source>
        <strain evidence="3">SY-2-12</strain>
    </source>
</reference>
<dbReference type="InterPro" id="IPR009875">
    <property type="entry name" value="PilZ_domain"/>
</dbReference>
<protein>
    <submittedName>
        <fullName evidence="3">PilZ domain-containing protein</fullName>
    </submittedName>
</protein>
<name>A0A939EAK7_9HYPH</name>
<feature type="compositionally biased region" description="Basic and acidic residues" evidence="1">
    <location>
        <begin position="117"/>
        <end position="137"/>
    </location>
</feature>
<sequence length="164" mass="18486">METRASQGPADEDGDYKERAPRPRSLKRGKLVFQRGLRSVPCIVRNLSENGAKLEFEQAFLLPPEFVLQIDLEDFEVTCEKRWADGLRCGVEFISAKRRVGKLRSQVLRASEQAVAEAHDDRQVSPDDFFARKRNSEKQVPAPSEPVRVSRPSGAGKSGFGMRR</sequence>
<dbReference type="EMBL" id="JAEKJZ010000001">
    <property type="protein sequence ID" value="MBN9669635.1"/>
    <property type="molecule type" value="Genomic_DNA"/>
</dbReference>
<dbReference type="GO" id="GO:0035438">
    <property type="term" value="F:cyclic-di-GMP binding"/>
    <property type="evidence" value="ECO:0007669"/>
    <property type="project" value="InterPro"/>
</dbReference>
<comment type="caution">
    <text evidence="3">The sequence shown here is derived from an EMBL/GenBank/DDBJ whole genome shotgun (WGS) entry which is preliminary data.</text>
</comment>
<evidence type="ECO:0000256" key="1">
    <source>
        <dbReference type="SAM" id="MobiDB-lite"/>
    </source>
</evidence>
<evidence type="ECO:0000313" key="3">
    <source>
        <dbReference type="EMBL" id="MBN9669635.1"/>
    </source>
</evidence>
<dbReference type="Pfam" id="PF07238">
    <property type="entry name" value="PilZ"/>
    <property type="match status" value="1"/>
</dbReference>